<keyword evidence="7" id="KW-0547">Nucleotide-binding</keyword>
<evidence type="ECO:0000256" key="14">
    <source>
        <dbReference type="ARBA" id="ARBA00023212"/>
    </source>
</evidence>
<dbReference type="Gene3D" id="3.90.70.80">
    <property type="match status" value="1"/>
</dbReference>
<dbReference type="InterPro" id="IPR003280">
    <property type="entry name" value="2pore_dom_K_chnl"/>
</dbReference>
<dbReference type="PRINTS" id="PR01333">
    <property type="entry name" value="2POREKCHANEL"/>
</dbReference>
<dbReference type="InterPro" id="IPR038765">
    <property type="entry name" value="Papain-like_cys_pep_sf"/>
</dbReference>
<dbReference type="Pfam" id="PF07885">
    <property type="entry name" value="Ion_trans_2"/>
    <property type="match status" value="2"/>
</dbReference>
<dbReference type="InterPro" id="IPR043129">
    <property type="entry name" value="ATPase_NBD"/>
</dbReference>
<feature type="non-terminal residue" evidence="21">
    <location>
        <position position="1"/>
    </location>
</feature>
<evidence type="ECO:0000256" key="15">
    <source>
        <dbReference type="ARBA" id="ARBA00023303"/>
    </source>
</evidence>
<dbReference type="CDD" id="cd10207">
    <property type="entry name" value="ASKHA_NBD_Arp10"/>
    <property type="match status" value="1"/>
</dbReference>
<dbReference type="Proteomes" id="UP000886611">
    <property type="component" value="Unassembled WGS sequence"/>
</dbReference>
<feature type="domain" description="Potassium channel" evidence="20">
    <location>
        <begin position="85"/>
        <end position="140"/>
    </location>
</feature>
<evidence type="ECO:0000256" key="7">
    <source>
        <dbReference type="ARBA" id="ARBA00022741"/>
    </source>
</evidence>
<protein>
    <submittedName>
        <fullName evidence="21">ARP10 protein</fullName>
    </submittedName>
</protein>
<gene>
    <name evidence="21" type="primary">Actr10</name>
    <name evidence="21" type="ORF">GTO96_0012044</name>
</gene>
<comment type="subcellular location">
    <subcellularLocation>
        <location evidence="2">Cytoplasm</location>
        <location evidence="2">Cytoskeleton</location>
    </subcellularLocation>
    <subcellularLocation>
        <location evidence="1">Membrane</location>
        <topology evidence="1">Multi-pass membrane protein</topology>
    </subcellularLocation>
</comment>
<keyword evidence="13 19" id="KW-0472">Membrane</keyword>
<comment type="caution">
    <text evidence="21">The sequence shown here is derived from an EMBL/GenBank/DDBJ whole genome shotgun (WGS) entry which is preliminary data.</text>
</comment>
<dbReference type="PRINTS" id="PR01096">
    <property type="entry name" value="TWIK1CHANNEL"/>
</dbReference>
<evidence type="ECO:0000256" key="5">
    <source>
        <dbReference type="ARBA" id="ARBA00022490"/>
    </source>
</evidence>
<keyword evidence="4 18" id="KW-0813">Transport</keyword>
<keyword evidence="9" id="KW-0067">ATP-binding</keyword>
<proteinExistence type="inferred from homology"/>
<evidence type="ECO:0000256" key="18">
    <source>
        <dbReference type="RuleBase" id="RU003857"/>
    </source>
</evidence>
<keyword evidence="8" id="KW-0378">Hydrolase</keyword>
<dbReference type="SUPFAM" id="SSF53067">
    <property type="entry name" value="Actin-like ATPase domain"/>
    <property type="match status" value="1"/>
</dbReference>
<dbReference type="GO" id="GO:0005886">
    <property type="term" value="C:plasma membrane"/>
    <property type="evidence" value="ECO:0007669"/>
    <property type="project" value="TreeGrafter"/>
</dbReference>
<keyword evidence="6 18" id="KW-0812">Transmembrane</keyword>
<keyword evidence="14" id="KW-0206">Cytoskeleton</keyword>
<sequence length="666" mass="75044">MMRRALLWYFALFLVYCGYLALGALIFSAIEEPYETRLRHEVKRWRARFLAIHPCLSAAELDSFLSSLLGASRYGVAVVGNASLPMRWDFVSALFFTSTTLTTTGFGHPAPLSAEGKVFCVVYCIFGIPLTLVFLSLSSRYTLLCLRNLPLRSLQLRFPGREQVLHHVYSLILLLLLVGVIFLIPAQLFSVMEVDWSFFDSLYFCFISISTIGLGDFVPGEQGGQRRPHIYKLAIIDVVLPGNVGQDALFQVKFKGRDLHRELESMLVEQCTVDTDSANGQSLPSVMGSISESIIEDIKVRTCFVSDLHRGQNIQKAKFNLDGTAQRPDPPPDVDYPLDGEKILHIKGSIRDSVIEILFEQDNEEKSIATLILDSLIKCPIDTRKTLSENLVIIGGTAMLPGFQHRLLAEIRALKEKPKYKPSLSNKTFRIHSPPAKPNCTSWLGGAIFGSLQDILGSRSISRDYYNQIGRIPDWCSLSSPPPESVYDPGKTPPPLMKRAFSTEKLTLDIWRNIVSYVLNDWDRFKVWTDDGTGDNYTTQEHYKSEMLKPFTYGSACELMAAAELFGCRFQVYRNGQIFYTFGQPPMPLKHLRFTGDNFSSGHFDVYECLNSQKLDVKLSMKLVVCLQRLTDAECHFNTNPANTVVIETNRETQTNYDSSNPSCEI</sequence>
<dbReference type="GO" id="GO:0030322">
    <property type="term" value="P:stabilization of membrane potential"/>
    <property type="evidence" value="ECO:0007669"/>
    <property type="project" value="TreeGrafter"/>
</dbReference>
<evidence type="ECO:0000256" key="12">
    <source>
        <dbReference type="ARBA" id="ARBA00023065"/>
    </source>
</evidence>
<dbReference type="SMART" id="SM00268">
    <property type="entry name" value="ACTIN"/>
    <property type="match status" value="1"/>
</dbReference>
<feature type="transmembrane region" description="Helical" evidence="19">
    <location>
        <begin position="164"/>
        <end position="189"/>
    </location>
</feature>
<dbReference type="InterPro" id="IPR013099">
    <property type="entry name" value="K_chnl_dom"/>
</dbReference>
<name>A0A8X7WZ44_POLSE</name>
<dbReference type="GO" id="GO:0016787">
    <property type="term" value="F:hydrolase activity"/>
    <property type="evidence" value="ECO:0007669"/>
    <property type="project" value="UniProtKB-KW"/>
</dbReference>
<evidence type="ECO:0000313" key="22">
    <source>
        <dbReference type="Proteomes" id="UP000886611"/>
    </source>
</evidence>
<dbReference type="FunFam" id="3.30.420.40:FF:000218">
    <property type="entry name" value="actin, alpha sarcomeric/skeletal-like"/>
    <property type="match status" value="1"/>
</dbReference>
<dbReference type="InterPro" id="IPR001779">
    <property type="entry name" value="2pore_dom_K_chnl_TWIK1"/>
</dbReference>
<dbReference type="GO" id="GO:0005856">
    <property type="term" value="C:cytoskeleton"/>
    <property type="evidence" value="ECO:0007669"/>
    <property type="project" value="UniProtKB-SubCell"/>
</dbReference>
<evidence type="ECO:0000256" key="2">
    <source>
        <dbReference type="ARBA" id="ARBA00004245"/>
    </source>
</evidence>
<evidence type="ECO:0000313" key="21">
    <source>
        <dbReference type="EMBL" id="KAG2457607.1"/>
    </source>
</evidence>
<accession>A0A8X7WZ44</accession>
<evidence type="ECO:0000256" key="8">
    <source>
        <dbReference type="ARBA" id="ARBA00022801"/>
    </source>
</evidence>
<dbReference type="Gene3D" id="3.90.640.10">
    <property type="entry name" value="Actin, Chain A, domain 4"/>
    <property type="match status" value="1"/>
</dbReference>
<keyword evidence="15 18" id="KW-0407">Ion channel</keyword>
<dbReference type="Gene3D" id="1.10.287.70">
    <property type="match status" value="1"/>
</dbReference>
<dbReference type="CDD" id="cd22757">
    <property type="entry name" value="OTU_P87_VP80-like"/>
    <property type="match status" value="1"/>
</dbReference>
<dbReference type="PANTHER" id="PTHR11003">
    <property type="entry name" value="POTASSIUM CHANNEL, SUBFAMILY K"/>
    <property type="match status" value="1"/>
</dbReference>
<dbReference type="EMBL" id="JAATIS010008546">
    <property type="protein sequence ID" value="KAG2457607.1"/>
    <property type="molecule type" value="Genomic_DNA"/>
</dbReference>
<dbReference type="GO" id="GO:0022841">
    <property type="term" value="F:potassium ion leak channel activity"/>
    <property type="evidence" value="ECO:0007669"/>
    <property type="project" value="TreeGrafter"/>
</dbReference>
<dbReference type="PANTHER" id="PTHR11003:SF249">
    <property type="entry name" value="TWO PORE POTASSIUM CHANNEL PROTEIN SUP-9"/>
    <property type="match status" value="1"/>
</dbReference>
<reference evidence="21 22" key="1">
    <citation type="journal article" date="2021" name="Cell">
        <title>Tracing the genetic footprints of vertebrate landing in non-teleost ray-finned fishes.</title>
        <authorList>
            <person name="Bi X."/>
            <person name="Wang K."/>
            <person name="Yang L."/>
            <person name="Pan H."/>
            <person name="Jiang H."/>
            <person name="Wei Q."/>
            <person name="Fang M."/>
            <person name="Yu H."/>
            <person name="Zhu C."/>
            <person name="Cai Y."/>
            <person name="He Y."/>
            <person name="Gan X."/>
            <person name="Zeng H."/>
            <person name="Yu D."/>
            <person name="Zhu Y."/>
            <person name="Jiang H."/>
            <person name="Qiu Q."/>
            <person name="Yang H."/>
            <person name="Zhang Y.E."/>
            <person name="Wang W."/>
            <person name="Zhu M."/>
            <person name="He S."/>
            <person name="Zhang G."/>
        </authorList>
    </citation>
    <scope>NUCLEOTIDE SEQUENCE [LARGE SCALE GENOMIC DNA]</scope>
    <source>
        <strain evidence="21">Bchr_013</strain>
    </source>
</reference>
<organism evidence="21 22">
    <name type="scientific">Polypterus senegalus</name>
    <name type="common">Senegal bichir</name>
    <dbReference type="NCBI Taxonomy" id="55291"/>
    <lineage>
        <taxon>Eukaryota</taxon>
        <taxon>Metazoa</taxon>
        <taxon>Chordata</taxon>
        <taxon>Craniata</taxon>
        <taxon>Vertebrata</taxon>
        <taxon>Euteleostomi</taxon>
        <taxon>Actinopterygii</taxon>
        <taxon>Polypteriformes</taxon>
        <taxon>Polypteridae</taxon>
        <taxon>Polypterus</taxon>
    </lineage>
</organism>
<evidence type="ECO:0000256" key="11">
    <source>
        <dbReference type="ARBA" id="ARBA00022989"/>
    </source>
</evidence>
<evidence type="ECO:0000256" key="19">
    <source>
        <dbReference type="SAM" id="Phobius"/>
    </source>
</evidence>
<evidence type="ECO:0000256" key="1">
    <source>
        <dbReference type="ARBA" id="ARBA00004141"/>
    </source>
</evidence>
<feature type="transmembrane region" description="Helical" evidence="19">
    <location>
        <begin position="201"/>
        <end position="218"/>
    </location>
</feature>
<dbReference type="SUPFAM" id="SSF81324">
    <property type="entry name" value="Voltage-gated potassium channels"/>
    <property type="match status" value="2"/>
</dbReference>
<keyword evidence="10" id="KW-0630">Potassium</keyword>
<keyword evidence="12 18" id="KW-0406">Ion transport</keyword>
<dbReference type="InterPro" id="IPR005408">
    <property type="entry name" value="2pore_dom_K_chnl_TWIK"/>
</dbReference>
<feature type="transmembrane region" description="Helical" evidence="19">
    <location>
        <begin position="6"/>
        <end position="30"/>
    </location>
</feature>
<comment type="similarity">
    <text evidence="3 17">Belongs to the actin family.</text>
</comment>
<dbReference type="InterPro" id="IPR004000">
    <property type="entry name" value="Actin"/>
</dbReference>
<evidence type="ECO:0000256" key="4">
    <source>
        <dbReference type="ARBA" id="ARBA00022448"/>
    </source>
</evidence>
<evidence type="ECO:0000256" key="3">
    <source>
        <dbReference type="ARBA" id="ARBA00006752"/>
    </source>
</evidence>
<dbReference type="GO" id="GO:0015271">
    <property type="term" value="F:outward rectifier potassium channel activity"/>
    <property type="evidence" value="ECO:0007669"/>
    <property type="project" value="TreeGrafter"/>
</dbReference>
<evidence type="ECO:0000256" key="10">
    <source>
        <dbReference type="ARBA" id="ARBA00022958"/>
    </source>
</evidence>
<dbReference type="AlphaFoldDB" id="A0A8X7WZ44"/>
<comment type="similarity">
    <text evidence="18">Belongs to the two pore domain potassium channel (TC 1.A.1.8) family.</text>
</comment>
<evidence type="ECO:0000256" key="17">
    <source>
        <dbReference type="RuleBase" id="RU000487"/>
    </source>
</evidence>
<keyword evidence="5" id="KW-0963">Cytoplasm</keyword>
<evidence type="ECO:0000256" key="6">
    <source>
        <dbReference type="ARBA" id="ARBA00022692"/>
    </source>
</evidence>
<feature type="non-terminal residue" evidence="21">
    <location>
        <position position="666"/>
    </location>
</feature>
<dbReference type="Gene3D" id="3.30.420.40">
    <property type="match status" value="2"/>
</dbReference>
<dbReference type="GO" id="GO:0005524">
    <property type="term" value="F:ATP binding"/>
    <property type="evidence" value="ECO:0007669"/>
    <property type="project" value="UniProtKB-KW"/>
</dbReference>
<dbReference type="Pfam" id="PF00022">
    <property type="entry name" value="Actin"/>
    <property type="match status" value="1"/>
</dbReference>
<evidence type="ECO:0000256" key="13">
    <source>
        <dbReference type="ARBA" id="ARBA00023136"/>
    </source>
</evidence>
<feature type="transmembrane region" description="Helical" evidence="19">
    <location>
        <begin position="90"/>
        <end position="110"/>
    </location>
</feature>
<evidence type="ECO:0000259" key="20">
    <source>
        <dbReference type="Pfam" id="PF07885"/>
    </source>
</evidence>
<comment type="catalytic activity">
    <reaction evidence="16">
        <text>ATP + H2O = ADP + phosphate + H(+)</text>
        <dbReference type="Rhea" id="RHEA:13065"/>
        <dbReference type="ChEBI" id="CHEBI:15377"/>
        <dbReference type="ChEBI" id="CHEBI:15378"/>
        <dbReference type="ChEBI" id="CHEBI:30616"/>
        <dbReference type="ChEBI" id="CHEBI:43474"/>
        <dbReference type="ChEBI" id="CHEBI:456216"/>
    </reaction>
</comment>
<dbReference type="FunFam" id="3.90.640.10:FF:000017">
    <property type="entry name" value="Actin-related protein 10 homolog"/>
    <property type="match status" value="1"/>
</dbReference>
<feature type="transmembrane region" description="Helical" evidence="19">
    <location>
        <begin position="116"/>
        <end position="143"/>
    </location>
</feature>
<feature type="domain" description="Potassium channel" evidence="20">
    <location>
        <begin position="178"/>
        <end position="224"/>
    </location>
</feature>
<keyword evidence="11 19" id="KW-1133">Transmembrane helix</keyword>
<keyword evidence="22" id="KW-1185">Reference proteome</keyword>
<dbReference type="PRINTS" id="PR01586">
    <property type="entry name" value="TWIKCHANNEL"/>
</dbReference>
<evidence type="ECO:0000256" key="16">
    <source>
        <dbReference type="ARBA" id="ARBA00049360"/>
    </source>
</evidence>
<dbReference type="SUPFAM" id="SSF54001">
    <property type="entry name" value="Cysteine proteinases"/>
    <property type="match status" value="1"/>
</dbReference>
<evidence type="ECO:0000256" key="9">
    <source>
        <dbReference type="ARBA" id="ARBA00022840"/>
    </source>
</evidence>